<name>A0A166HT38_9AGAM</name>
<evidence type="ECO:0000313" key="2">
    <source>
        <dbReference type="Proteomes" id="UP000076532"/>
    </source>
</evidence>
<proteinExistence type="predicted"/>
<keyword evidence="2" id="KW-1185">Reference proteome</keyword>
<dbReference type="AlphaFoldDB" id="A0A166HT38"/>
<evidence type="ECO:0000313" key="1">
    <source>
        <dbReference type="EMBL" id="KZP19201.1"/>
    </source>
</evidence>
<gene>
    <name evidence="1" type="ORF">FIBSPDRAFT_571249</name>
</gene>
<dbReference type="Proteomes" id="UP000076532">
    <property type="component" value="Unassembled WGS sequence"/>
</dbReference>
<organism evidence="1 2">
    <name type="scientific">Athelia psychrophila</name>
    <dbReference type="NCBI Taxonomy" id="1759441"/>
    <lineage>
        <taxon>Eukaryota</taxon>
        <taxon>Fungi</taxon>
        <taxon>Dikarya</taxon>
        <taxon>Basidiomycota</taxon>
        <taxon>Agaricomycotina</taxon>
        <taxon>Agaricomycetes</taxon>
        <taxon>Agaricomycetidae</taxon>
        <taxon>Atheliales</taxon>
        <taxon>Atheliaceae</taxon>
        <taxon>Athelia</taxon>
    </lineage>
</organism>
<accession>A0A166HT38</accession>
<sequence length="119" mass="13348">MERVKGARGNWLSSCRAGIAGWRAALRFVPDWKAGERDLVKFVSQLLYQMVERWADAVCSVSRVSPRSQLRTNASLHRRSSPVLITADVVRSLPSWVLFDVTPLIHPSLIIAFNSADMP</sequence>
<dbReference type="EMBL" id="KV417566">
    <property type="protein sequence ID" value="KZP19201.1"/>
    <property type="molecule type" value="Genomic_DNA"/>
</dbReference>
<protein>
    <submittedName>
        <fullName evidence="1">Uncharacterized protein</fullName>
    </submittedName>
</protein>
<reference evidence="1 2" key="1">
    <citation type="journal article" date="2016" name="Mol. Biol. Evol.">
        <title>Comparative Genomics of Early-Diverging Mushroom-Forming Fungi Provides Insights into the Origins of Lignocellulose Decay Capabilities.</title>
        <authorList>
            <person name="Nagy L.G."/>
            <person name="Riley R."/>
            <person name="Tritt A."/>
            <person name="Adam C."/>
            <person name="Daum C."/>
            <person name="Floudas D."/>
            <person name="Sun H."/>
            <person name="Yadav J.S."/>
            <person name="Pangilinan J."/>
            <person name="Larsson K.H."/>
            <person name="Matsuura K."/>
            <person name="Barry K."/>
            <person name="Labutti K."/>
            <person name="Kuo R."/>
            <person name="Ohm R.A."/>
            <person name="Bhattacharya S.S."/>
            <person name="Shirouzu T."/>
            <person name="Yoshinaga Y."/>
            <person name="Martin F.M."/>
            <person name="Grigoriev I.V."/>
            <person name="Hibbett D.S."/>
        </authorList>
    </citation>
    <scope>NUCLEOTIDE SEQUENCE [LARGE SCALE GENOMIC DNA]</scope>
    <source>
        <strain evidence="1 2">CBS 109695</strain>
    </source>
</reference>